<keyword evidence="1" id="KW-0472">Membrane</keyword>
<keyword evidence="1" id="KW-0812">Transmembrane</keyword>
<sequence length="159" mass="17371">MYKIIGADQREYGPIDANQLRQWIGQGRATAQSLVKFDGETQWKVLNSYSEFANDLPKFPPLSASSTKADDGISTIIPYKNPQALIAYYLGIFSFIPVIGFFLGIAAFVLGLRGLKFAQTHPGSKGRVHALIGIILGGLFGLLYLIVIILIASAALRRK</sequence>
<dbReference type="OrthoDB" id="193410at2"/>
<dbReference type="AlphaFoldDB" id="B9XNQ7"/>
<evidence type="ECO:0000313" key="3">
    <source>
        <dbReference type="EMBL" id="EEF58480.1"/>
    </source>
</evidence>
<evidence type="ECO:0000313" key="4">
    <source>
        <dbReference type="Proteomes" id="UP000003688"/>
    </source>
</evidence>
<protein>
    <recommendedName>
        <fullName evidence="2">GYF domain-containing protein</fullName>
    </recommendedName>
</protein>
<dbReference type="STRING" id="320771.Cflav_PD1207"/>
<feature type="transmembrane region" description="Helical" evidence="1">
    <location>
        <begin position="130"/>
        <end position="156"/>
    </location>
</feature>
<feature type="domain" description="GYF" evidence="2">
    <location>
        <begin position="7"/>
        <end position="52"/>
    </location>
</feature>
<evidence type="ECO:0000256" key="1">
    <source>
        <dbReference type="SAM" id="Phobius"/>
    </source>
</evidence>
<comment type="caution">
    <text evidence="3">The sequence shown here is derived from an EMBL/GenBank/DDBJ whole genome shotgun (WGS) entry which is preliminary data.</text>
</comment>
<dbReference type="Pfam" id="PF14237">
    <property type="entry name" value="GYF_2"/>
    <property type="match status" value="1"/>
</dbReference>
<dbReference type="RefSeq" id="WP_007417443.1">
    <property type="nucleotide sequence ID" value="NZ_ABOX02000042.1"/>
</dbReference>
<feature type="transmembrane region" description="Helical" evidence="1">
    <location>
        <begin position="86"/>
        <end position="110"/>
    </location>
</feature>
<keyword evidence="4" id="KW-1185">Reference proteome</keyword>
<accession>B9XNQ7</accession>
<evidence type="ECO:0000259" key="2">
    <source>
        <dbReference type="Pfam" id="PF14237"/>
    </source>
</evidence>
<organism evidence="3 4">
    <name type="scientific">Pedosphaera parvula (strain Ellin514)</name>
    <dbReference type="NCBI Taxonomy" id="320771"/>
    <lineage>
        <taxon>Bacteria</taxon>
        <taxon>Pseudomonadati</taxon>
        <taxon>Verrucomicrobiota</taxon>
        <taxon>Pedosphaerae</taxon>
        <taxon>Pedosphaerales</taxon>
        <taxon>Pedosphaeraceae</taxon>
        <taxon>Pedosphaera</taxon>
    </lineage>
</organism>
<dbReference type="InterPro" id="IPR025640">
    <property type="entry name" value="GYF_2"/>
</dbReference>
<proteinExistence type="predicted"/>
<dbReference type="Proteomes" id="UP000003688">
    <property type="component" value="Unassembled WGS sequence"/>
</dbReference>
<keyword evidence="1" id="KW-1133">Transmembrane helix</keyword>
<dbReference type="EMBL" id="ABOX02000042">
    <property type="protein sequence ID" value="EEF58480.1"/>
    <property type="molecule type" value="Genomic_DNA"/>
</dbReference>
<gene>
    <name evidence="3" type="ORF">Cflav_PD1207</name>
</gene>
<reference evidence="3 4" key="1">
    <citation type="journal article" date="2011" name="J. Bacteriol.">
        <title>Genome sequence of 'Pedosphaera parvula' Ellin514, an aerobic Verrucomicrobial isolate from pasture soil.</title>
        <authorList>
            <person name="Kant R."/>
            <person name="van Passel M.W."/>
            <person name="Sangwan P."/>
            <person name="Palva A."/>
            <person name="Lucas S."/>
            <person name="Copeland A."/>
            <person name="Lapidus A."/>
            <person name="Glavina Del Rio T."/>
            <person name="Dalin E."/>
            <person name="Tice H."/>
            <person name="Bruce D."/>
            <person name="Goodwin L."/>
            <person name="Pitluck S."/>
            <person name="Chertkov O."/>
            <person name="Larimer F.W."/>
            <person name="Land M.L."/>
            <person name="Hauser L."/>
            <person name="Brettin T.S."/>
            <person name="Detter J.C."/>
            <person name="Han S."/>
            <person name="de Vos W.M."/>
            <person name="Janssen P.H."/>
            <person name="Smidt H."/>
        </authorList>
    </citation>
    <scope>NUCLEOTIDE SEQUENCE [LARGE SCALE GENOMIC DNA]</scope>
    <source>
        <strain evidence="3 4">Ellin514</strain>
    </source>
</reference>
<name>B9XNQ7_PEDPL</name>